<feature type="region of interest" description="Disordered" evidence="3">
    <location>
        <begin position="1"/>
        <end position="89"/>
    </location>
</feature>
<dbReference type="Pfam" id="PF01805">
    <property type="entry name" value="Surp"/>
    <property type="match status" value="1"/>
</dbReference>
<evidence type="ECO:0000259" key="5">
    <source>
        <dbReference type="PROSITE" id="PS50128"/>
    </source>
</evidence>
<dbReference type="STRING" id="763665.A0A2G5BFU3"/>
<evidence type="ECO:0008006" key="9">
    <source>
        <dbReference type="Google" id="ProtNLM"/>
    </source>
</evidence>
<dbReference type="GO" id="GO:0005634">
    <property type="term" value="C:nucleus"/>
    <property type="evidence" value="ECO:0007669"/>
    <property type="project" value="TreeGrafter"/>
</dbReference>
<dbReference type="Pfam" id="PF00076">
    <property type="entry name" value="RRM_1"/>
    <property type="match status" value="1"/>
</dbReference>
<dbReference type="SMART" id="SM00360">
    <property type="entry name" value="RRM"/>
    <property type="match status" value="1"/>
</dbReference>
<dbReference type="SMART" id="SM00648">
    <property type="entry name" value="SWAP"/>
    <property type="match status" value="1"/>
</dbReference>
<dbReference type="PANTHER" id="PTHR23140">
    <property type="entry name" value="RNA PROCESSING PROTEIN LD23810P"/>
    <property type="match status" value="1"/>
</dbReference>
<dbReference type="Gene3D" id="3.30.70.330">
    <property type="match status" value="1"/>
</dbReference>
<dbReference type="SMART" id="SM00582">
    <property type="entry name" value="RPR"/>
    <property type="match status" value="1"/>
</dbReference>
<evidence type="ECO:0000259" key="4">
    <source>
        <dbReference type="PROSITE" id="PS50102"/>
    </source>
</evidence>
<feature type="compositionally biased region" description="Basic and acidic residues" evidence="3">
    <location>
        <begin position="40"/>
        <end position="56"/>
    </location>
</feature>
<dbReference type="Gene3D" id="1.25.40.90">
    <property type="match status" value="1"/>
</dbReference>
<dbReference type="Proteomes" id="UP000242474">
    <property type="component" value="Unassembled WGS sequence"/>
</dbReference>
<dbReference type="InterPro" id="IPR012677">
    <property type="entry name" value="Nucleotide-bd_a/b_plait_sf"/>
</dbReference>
<feature type="compositionally biased region" description="Polar residues" evidence="3">
    <location>
        <begin position="1"/>
        <end position="23"/>
    </location>
</feature>
<evidence type="ECO:0000313" key="7">
    <source>
        <dbReference type="EMBL" id="PIA17898.1"/>
    </source>
</evidence>
<organism evidence="7 8">
    <name type="scientific">Coemansia reversa (strain ATCC 12441 / NRRL 1564)</name>
    <dbReference type="NCBI Taxonomy" id="763665"/>
    <lineage>
        <taxon>Eukaryota</taxon>
        <taxon>Fungi</taxon>
        <taxon>Fungi incertae sedis</taxon>
        <taxon>Zoopagomycota</taxon>
        <taxon>Kickxellomycotina</taxon>
        <taxon>Kickxellomycetes</taxon>
        <taxon>Kickxellales</taxon>
        <taxon>Kickxellaceae</taxon>
        <taxon>Coemansia</taxon>
    </lineage>
</organism>
<dbReference type="InterPro" id="IPR051485">
    <property type="entry name" value="SR-CTD_assoc_factor"/>
</dbReference>
<evidence type="ECO:0000256" key="2">
    <source>
        <dbReference type="PROSITE-ProRule" id="PRU00176"/>
    </source>
</evidence>
<dbReference type="SUPFAM" id="SSF109905">
    <property type="entry name" value="Surp module (SWAP domain)"/>
    <property type="match status" value="1"/>
</dbReference>
<proteinExistence type="predicted"/>
<dbReference type="PROSITE" id="PS50128">
    <property type="entry name" value="SURP"/>
    <property type="match status" value="1"/>
</dbReference>
<dbReference type="EMBL" id="KZ303492">
    <property type="protein sequence ID" value="PIA17898.1"/>
    <property type="molecule type" value="Genomic_DNA"/>
</dbReference>
<dbReference type="GO" id="GO:0003723">
    <property type="term" value="F:RNA binding"/>
    <property type="evidence" value="ECO:0007669"/>
    <property type="project" value="UniProtKB-UniRule"/>
</dbReference>
<dbReference type="InterPro" id="IPR035979">
    <property type="entry name" value="RBD_domain_sf"/>
</dbReference>
<dbReference type="InterPro" id="IPR008942">
    <property type="entry name" value="ENTH_VHS"/>
</dbReference>
<dbReference type="PROSITE" id="PS50102">
    <property type="entry name" value="RRM"/>
    <property type="match status" value="1"/>
</dbReference>
<gene>
    <name evidence="7" type="ORF">COEREDRAFT_96449</name>
</gene>
<dbReference type="InterPro" id="IPR035967">
    <property type="entry name" value="SWAP/Surp_sf"/>
</dbReference>
<dbReference type="Gene3D" id="1.10.10.790">
    <property type="entry name" value="Surp module"/>
    <property type="match status" value="1"/>
</dbReference>
<reference evidence="7 8" key="1">
    <citation type="journal article" date="2015" name="Genome Biol. Evol.">
        <title>Phylogenomic analyses indicate that early fungi evolved digesting cell walls of algal ancestors of land plants.</title>
        <authorList>
            <person name="Chang Y."/>
            <person name="Wang S."/>
            <person name="Sekimoto S."/>
            <person name="Aerts A.L."/>
            <person name="Choi C."/>
            <person name="Clum A."/>
            <person name="LaButti K.M."/>
            <person name="Lindquist E.A."/>
            <person name="Yee Ngan C."/>
            <person name="Ohm R.A."/>
            <person name="Salamov A.A."/>
            <person name="Grigoriev I.V."/>
            <person name="Spatafora J.W."/>
            <person name="Berbee M.L."/>
        </authorList>
    </citation>
    <scope>NUCLEOTIDE SEQUENCE [LARGE SCALE GENOMIC DNA]</scope>
    <source>
        <strain evidence="7 8">NRRL 1564</strain>
    </source>
</reference>
<accession>A0A2G5BFU3</accession>
<keyword evidence="8" id="KW-1185">Reference proteome</keyword>
<dbReference type="Pfam" id="PF04818">
    <property type="entry name" value="CID"/>
    <property type="match status" value="1"/>
</dbReference>
<dbReference type="PROSITE" id="PS51391">
    <property type="entry name" value="CID"/>
    <property type="match status" value="1"/>
</dbReference>
<dbReference type="OrthoDB" id="377209at2759"/>
<evidence type="ECO:0000256" key="3">
    <source>
        <dbReference type="SAM" id="MobiDB-lite"/>
    </source>
</evidence>
<dbReference type="SUPFAM" id="SSF54928">
    <property type="entry name" value="RNA-binding domain, RBD"/>
    <property type="match status" value="1"/>
</dbReference>
<dbReference type="PANTHER" id="PTHR23140:SF0">
    <property type="entry name" value="U2 SNRNP-ASSOCIATED SURP MOTIF-CONTAINING PROTEIN"/>
    <property type="match status" value="1"/>
</dbReference>
<dbReference type="SUPFAM" id="SSF48464">
    <property type="entry name" value="ENTH/VHS domain"/>
    <property type="match status" value="1"/>
</dbReference>
<feature type="domain" description="SURP motif" evidence="5">
    <location>
        <begin position="243"/>
        <end position="286"/>
    </location>
</feature>
<feature type="compositionally biased region" description="Basic and acidic residues" evidence="3">
    <location>
        <begin position="67"/>
        <end position="84"/>
    </location>
</feature>
<sequence>MHSSSVGATIANRSSTTEKSSGGSYRPSIFASDSDEDEQERAKAEKSEQLEKEANNKKKRNLDTFLEELKRGQEQREQGRERSVRSNRANIDDGETTNLYIVNLDPEVDEQALCMAFAKHGPIGSVKIMWPRTTEEHARKLNSGFVCFMDRASAAKALDAMDRTVLNKHELQVSWGKRVQLPDRPIFELDMESSEQRLPPTGHPFNARLPRLGYSSDIGGTQSESNISEVHVSRPAEPQLVQLIHWTVEQVIKHGPEFECLLIARKTEDPRFRFLSDYLSPEHVYYRWRMYSLLNQDTKAHWHAQMFFMYDKGPIWIPPPKVDTSRLLHGQHPTASAPVVDEIDEDQAYAASLHKGLDRRARKNLEHRVRKVRELARGPIAAAMSSAIEHAYAAEDVVDVVCQSLIGEESATPKEKLAKLLLVSDILHNCSAPIANAWRLRDAFEPQLRRVFDSLTTAYQRIDGRLRAEEFRRRVLGVLAVWDAWMMFPKETIHELAASFFQT</sequence>
<protein>
    <recommendedName>
        <fullName evidence="9">U2 snRNP-associated SURP motif-containing protein</fullName>
    </recommendedName>
</protein>
<name>A0A2G5BFU3_COERN</name>
<dbReference type="GO" id="GO:0006396">
    <property type="term" value="P:RNA processing"/>
    <property type="evidence" value="ECO:0007669"/>
    <property type="project" value="InterPro"/>
</dbReference>
<keyword evidence="1 2" id="KW-0694">RNA-binding</keyword>
<evidence type="ECO:0000313" key="8">
    <source>
        <dbReference type="Proteomes" id="UP000242474"/>
    </source>
</evidence>
<feature type="domain" description="CID" evidence="6">
    <location>
        <begin position="357"/>
        <end position="503"/>
    </location>
</feature>
<evidence type="ECO:0000259" key="6">
    <source>
        <dbReference type="PROSITE" id="PS51391"/>
    </source>
</evidence>
<dbReference type="InterPro" id="IPR000061">
    <property type="entry name" value="Surp"/>
</dbReference>
<feature type="domain" description="RRM" evidence="4">
    <location>
        <begin position="97"/>
        <end position="178"/>
    </location>
</feature>
<evidence type="ECO:0000256" key="1">
    <source>
        <dbReference type="ARBA" id="ARBA00022884"/>
    </source>
</evidence>
<dbReference type="AlphaFoldDB" id="A0A2G5BFU3"/>
<dbReference type="InterPro" id="IPR000504">
    <property type="entry name" value="RRM_dom"/>
</dbReference>
<dbReference type="InterPro" id="IPR006569">
    <property type="entry name" value="CID_dom"/>
</dbReference>